<protein>
    <submittedName>
        <fullName evidence="2">Uncharacterized protein</fullName>
    </submittedName>
</protein>
<reference evidence="2" key="2">
    <citation type="submission" date="2013-10" db="EMBL/GenBank/DDBJ databases">
        <authorList>
            <person name="Aslett M."/>
        </authorList>
    </citation>
    <scope>NUCLEOTIDE SEQUENCE [LARGE SCALE GENOMIC DNA]</scope>
    <source>
        <strain evidence="2">Weybridge</strain>
    </source>
</reference>
<feature type="region of interest" description="Disordered" evidence="1">
    <location>
        <begin position="1266"/>
        <end position="1288"/>
    </location>
</feature>
<feature type="compositionally biased region" description="Polar residues" evidence="1">
    <location>
        <begin position="977"/>
        <end position="995"/>
    </location>
</feature>
<feature type="region of interest" description="Disordered" evidence="1">
    <location>
        <begin position="768"/>
        <end position="805"/>
    </location>
</feature>
<organism evidence="2 3">
    <name type="scientific">Eimeria maxima</name>
    <name type="common">Coccidian parasite</name>
    <dbReference type="NCBI Taxonomy" id="5804"/>
    <lineage>
        <taxon>Eukaryota</taxon>
        <taxon>Sar</taxon>
        <taxon>Alveolata</taxon>
        <taxon>Apicomplexa</taxon>
        <taxon>Conoidasida</taxon>
        <taxon>Coccidia</taxon>
        <taxon>Eucoccidiorida</taxon>
        <taxon>Eimeriorina</taxon>
        <taxon>Eimeriidae</taxon>
        <taxon>Eimeria</taxon>
    </lineage>
</organism>
<evidence type="ECO:0000256" key="1">
    <source>
        <dbReference type="SAM" id="MobiDB-lite"/>
    </source>
</evidence>
<evidence type="ECO:0000313" key="3">
    <source>
        <dbReference type="Proteomes" id="UP000030763"/>
    </source>
</evidence>
<feature type="region of interest" description="Disordered" evidence="1">
    <location>
        <begin position="955"/>
        <end position="1005"/>
    </location>
</feature>
<accession>U6M369</accession>
<dbReference type="OMA" id="HAFLKLW"/>
<feature type="compositionally biased region" description="Pro residues" evidence="1">
    <location>
        <begin position="46"/>
        <end position="55"/>
    </location>
</feature>
<feature type="compositionally biased region" description="Basic residues" evidence="1">
    <location>
        <begin position="473"/>
        <end position="485"/>
    </location>
</feature>
<dbReference type="OrthoDB" id="330777at2759"/>
<dbReference type="RefSeq" id="XP_013332770.1">
    <property type="nucleotide sequence ID" value="XM_013477316.1"/>
</dbReference>
<sequence>MTYPRENWDIAALMSQQRFLRQQEQQMRAEVLRLSRTTPFALPQDRPLPPPPPQEPIERRVCRAAPCYRGGEDAELGAFEGGPGCSRSSWRYIERLEEGAPGGMAAAVSRRQNELLQLQRERQEQILRQQRFFRRPVSYGTTMEGLHQNGRELSPYTFELFSHESMQGLPRPRRSATVAMNCGGEAKQWVSPTEKRQLARISPCALPAAGMPSGRGRRSGEDWCPTRQRRQVLPGYALEASPPLLQASDAWPLHANPKDASRQATSNPLPCGYAGGGAQGPAGCCVPSTLPPALHPEPEKFSLLSTLPSQLENSSKEVLPAGLPSQHRGRNGSNAFYGTTLPCCGVHANLSEPQVENQTTKFEDQRRGVFYSKRQHHELNAEVPAGKPSSQLGCGIWGFQQSLRAPDEVKTSVGRQAVHTRPLAASNNVSTTCHFAGTGRPVADDEETLKQLGVSFSPRELLFFRKQPNTRGARQRMVPKKRSRSCKPSGTERVSTDLPLKRGVSGSGLHMCKGVDAVIPAPKPDIWTIPSWMRAYGVSGTPAAHHEWVGGQRQFPPASFSAALRSRRPKFCPADSPEDPVVGRDDDECGMPCGCRCCRLRAAPVPESGITYSDRQCCCCPCCSWARNEGGNPHVDSTGLGGESGTGQKDAGTAGETGKCSRCGKRSVTAPMARHQQQHGALPRGLEDRTYLEQPAPLCSACAAYLACERERQQPALPVPSTACSHDMRDASVINEDSPNANEKHSATQECGLRSNKFAHNKGSCKVSTAKTEQEEPGAAPTAPRNCRQMLGDTSSQKRRSVQAEMRTDQYVRLPLARQLCTSSKGPPESNSVWESPRIVAKICQYLSLSKLLLVRRCNKTLLQAAQYRMRFILYNSLFVLMHQDNGASASQLVKMAGQHCPLSPDALIQLLGLQPNEVEDVQAGNLPPAYPPEAATPRMQDVAAAILRSLAELEESTKSKTSPKPKFSGNHPASCRNPTQPSEPTPTTWKNDTSPAERRNGVRKTEAQQQMLLDEHMEKQQAQEEAYLELLQDQIDRPVNFAYDEAAGPVASSHVLPYEKSITGSAEPATFRRVRHAFLKLWNYDDEAFRLVAQPFISPDVLTRGSGVDANTLYHAAVGGAGVTPLVLRPTVVDSLELKMSKVSPEFIAEFLTYGRQQQLLHSPEYQRPPRGSIRQFKAASELILMMDLYEWLASVLTHMQNTEVSTLMHANSSTLAGAPERNQTKGEIQGAGCLFMITMTALELQLTDIRPVLAISNKATATVPESSEDKDSITIASRTVSGKGST</sequence>
<feature type="compositionally biased region" description="Basic and acidic residues" evidence="1">
    <location>
        <begin position="996"/>
        <end position="1005"/>
    </location>
</feature>
<feature type="compositionally biased region" description="Polar residues" evidence="1">
    <location>
        <begin position="1276"/>
        <end position="1288"/>
    </location>
</feature>
<gene>
    <name evidence="2" type="ORF">EMWEY_00014730</name>
</gene>
<dbReference type="Proteomes" id="UP000030763">
    <property type="component" value="Unassembled WGS sequence"/>
</dbReference>
<feature type="region of interest" description="Disordered" evidence="1">
    <location>
        <begin position="470"/>
        <end position="496"/>
    </location>
</feature>
<proteinExistence type="predicted"/>
<feature type="region of interest" description="Disordered" evidence="1">
    <location>
        <begin position="38"/>
        <end position="57"/>
    </location>
</feature>
<reference evidence="2" key="1">
    <citation type="submission" date="2013-10" db="EMBL/GenBank/DDBJ databases">
        <title>Genomic analysis of the causative agents of coccidiosis in chickens.</title>
        <authorList>
            <person name="Reid A.J."/>
            <person name="Blake D."/>
            <person name="Billington K."/>
            <person name="Browne H."/>
            <person name="Dunn M."/>
            <person name="Hung S."/>
            <person name="Kawahara F."/>
            <person name="Miranda-Saavedra D."/>
            <person name="Mourier T."/>
            <person name="Nagra H."/>
            <person name="Otto T.D."/>
            <person name="Rawlings N."/>
            <person name="Sanchez A."/>
            <person name="Sanders M."/>
            <person name="Subramaniam C."/>
            <person name="Tay Y."/>
            <person name="Dear P."/>
            <person name="Doerig C."/>
            <person name="Gruber A."/>
            <person name="Parkinson J."/>
            <person name="Shirley M."/>
            <person name="Wan K.L."/>
            <person name="Berriman M."/>
            <person name="Tomley F."/>
            <person name="Pain A."/>
        </authorList>
    </citation>
    <scope>NUCLEOTIDE SEQUENCE [LARGE SCALE GENOMIC DNA]</scope>
    <source>
        <strain evidence="2">Weybridge</strain>
    </source>
</reference>
<dbReference type="VEuPathDB" id="ToxoDB:EMWEY_00014730"/>
<name>U6M369_EIMMA</name>
<feature type="compositionally biased region" description="Low complexity" evidence="1">
    <location>
        <begin position="960"/>
        <end position="969"/>
    </location>
</feature>
<dbReference type="EMBL" id="HG718806">
    <property type="protein sequence ID" value="CDJ56120.1"/>
    <property type="molecule type" value="Genomic_DNA"/>
</dbReference>
<evidence type="ECO:0000313" key="2">
    <source>
        <dbReference type="EMBL" id="CDJ56120.1"/>
    </source>
</evidence>
<feature type="region of interest" description="Disordered" evidence="1">
    <location>
        <begin position="634"/>
        <end position="662"/>
    </location>
</feature>
<dbReference type="GeneID" id="25335459"/>
<keyword evidence="3" id="KW-1185">Reference proteome</keyword>